<gene>
    <name evidence="1" type="ORF">SDC9_156736</name>
</gene>
<dbReference type="EMBL" id="VSSQ01055553">
    <property type="protein sequence ID" value="MPN09446.1"/>
    <property type="molecule type" value="Genomic_DNA"/>
</dbReference>
<evidence type="ECO:0000313" key="1">
    <source>
        <dbReference type="EMBL" id="MPN09446.1"/>
    </source>
</evidence>
<organism evidence="1">
    <name type="scientific">bioreactor metagenome</name>
    <dbReference type="NCBI Taxonomy" id="1076179"/>
    <lineage>
        <taxon>unclassified sequences</taxon>
        <taxon>metagenomes</taxon>
        <taxon>ecological metagenomes</taxon>
    </lineage>
</organism>
<accession>A0A645F714</accession>
<name>A0A645F714_9ZZZZ</name>
<reference evidence="1" key="1">
    <citation type="submission" date="2019-08" db="EMBL/GenBank/DDBJ databases">
        <authorList>
            <person name="Kucharzyk K."/>
            <person name="Murdoch R.W."/>
            <person name="Higgins S."/>
            <person name="Loffler F."/>
        </authorList>
    </citation>
    <scope>NUCLEOTIDE SEQUENCE</scope>
</reference>
<proteinExistence type="predicted"/>
<dbReference type="AlphaFoldDB" id="A0A645F714"/>
<sequence>MAAPSGVCLLRKRWKTGRCGPLFAASLLLPPCNLKRLGVVTASGCRFGDEFFAMKGFGRTKYYRVRTGGFASWGHSPSFRNLLGNSRSLATFFRWVACRRFCTAFAGSSTDRLFRVRAGFSLRFAPQALKNRLHSTQPPAGGGRRT</sequence>
<protein>
    <submittedName>
        <fullName evidence="1">Uncharacterized protein</fullName>
    </submittedName>
</protein>
<comment type="caution">
    <text evidence="1">The sequence shown here is derived from an EMBL/GenBank/DDBJ whole genome shotgun (WGS) entry which is preliminary data.</text>
</comment>